<proteinExistence type="predicted"/>
<organism evidence="2 3">
    <name type="scientific">Flavobacterium keumense</name>
    <dbReference type="NCBI Taxonomy" id="1306518"/>
    <lineage>
        <taxon>Bacteria</taxon>
        <taxon>Pseudomonadati</taxon>
        <taxon>Bacteroidota</taxon>
        <taxon>Flavobacteriia</taxon>
        <taxon>Flavobacteriales</taxon>
        <taxon>Flavobacteriaceae</taxon>
        <taxon>Flavobacterium</taxon>
    </lineage>
</organism>
<dbReference type="Gene3D" id="3.30.70.790">
    <property type="entry name" value="UreE, C-terminal domain"/>
    <property type="match status" value="1"/>
</dbReference>
<evidence type="ECO:0000259" key="1">
    <source>
        <dbReference type="Pfam" id="PF09413"/>
    </source>
</evidence>
<dbReference type="SUPFAM" id="SSF54913">
    <property type="entry name" value="GlnB-like"/>
    <property type="match status" value="1"/>
</dbReference>
<name>A0ABY8N8J9_9FLAO</name>
<gene>
    <name evidence="2" type="ORF">MG292_04860</name>
</gene>
<dbReference type="Proteomes" id="UP001232117">
    <property type="component" value="Chromosome"/>
</dbReference>
<keyword evidence="3" id="KW-1185">Reference proteome</keyword>
<feature type="domain" description="DUF2007" evidence="1">
    <location>
        <begin position="4"/>
        <end position="68"/>
    </location>
</feature>
<reference evidence="2 3" key="1">
    <citation type="submission" date="2023-06" db="EMBL/GenBank/DDBJ databases">
        <title>Complete Genome Sequence of Flavobacterium keumense K3R-10.</title>
        <authorList>
            <person name="Jeong H."/>
            <person name="Jhang S.Y."/>
            <person name="Kim J.N."/>
        </authorList>
    </citation>
    <scope>NUCLEOTIDE SEQUENCE [LARGE SCALE GENOMIC DNA]</scope>
    <source>
        <strain evidence="2 3">K3R-10</strain>
    </source>
</reference>
<dbReference type="Pfam" id="PF09413">
    <property type="entry name" value="DUF2007"/>
    <property type="match status" value="1"/>
</dbReference>
<dbReference type="InterPro" id="IPR018551">
    <property type="entry name" value="DUF2007"/>
</dbReference>
<evidence type="ECO:0000313" key="2">
    <source>
        <dbReference type="EMBL" id="WGK95564.1"/>
    </source>
</evidence>
<dbReference type="RefSeq" id="WP_264533832.1">
    <property type="nucleotide sequence ID" value="NZ_CP092332.1"/>
</dbReference>
<evidence type="ECO:0000313" key="3">
    <source>
        <dbReference type="Proteomes" id="UP001232117"/>
    </source>
</evidence>
<protein>
    <submittedName>
        <fullName evidence="2">DUF2007 domain-containing protein</fullName>
    </submittedName>
</protein>
<dbReference type="EMBL" id="CP092332">
    <property type="protein sequence ID" value="WGK95564.1"/>
    <property type="molecule type" value="Genomic_DNA"/>
</dbReference>
<sequence length="75" mass="8550">MKPIFNGSYFEAMNVKNILADNDISVFVQNEYMATIEPWVVTAAGFNPVILQVSEDDFEVAKQIVDDYRKQNSTE</sequence>
<dbReference type="InterPro" id="IPR011322">
    <property type="entry name" value="N-reg_PII-like_a/b"/>
</dbReference>
<accession>A0ABY8N8J9</accession>